<evidence type="ECO:0000256" key="1">
    <source>
        <dbReference type="SAM" id="SignalP"/>
    </source>
</evidence>
<sequence>MKRNVIYATAVALLMNAVAFAQETPPVKEENPTTTQTKTVEVPQNYRPKSAELLPMPAAITNEAIFPAIGVYELKDKDGNAAHVTVTQDADNKGIVWIEGLPQGKIKAFLKQSPAVYKIPAQEPVKDMVAEEAVVEEAPKAKKQKTTAPKANLLPEGTLYYDRDNNIMQIQLGTKFNEAEPLQVFNTTDEAAATTEEAEVTAKKSKTTKAKVKKAPVAKTWLYTGAKATTQETVETAPATASE</sequence>
<feature type="chain" id="PRO_5046401637" evidence="1">
    <location>
        <begin position="22"/>
        <end position="243"/>
    </location>
</feature>
<evidence type="ECO:0000313" key="3">
    <source>
        <dbReference type="Proteomes" id="UP001597511"/>
    </source>
</evidence>
<accession>A0ABW6A745</accession>
<keyword evidence="1" id="KW-0732">Signal</keyword>
<feature type="signal peptide" evidence="1">
    <location>
        <begin position="1"/>
        <end position="21"/>
    </location>
</feature>
<organism evidence="2 3">
    <name type="scientific">Terrimonas rubra</name>
    <dbReference type="NCBI Taxonomy" id="1035890"/>
    <lineage>
        <taxon>Bacteria</taxon>
        <taxon>Pseudomonadati</taxon>
        <taxon>Bacteroidota</taxon>
        <taxon>Chitinophagia</taxon>
        <taxon>Chitinophagales</taxon>
        <taxon>Chitinophagaceae</taxon>
        <taxon>Terrimonas</taxon>
    </lineage>
</organism>
<keyword evidence="3" id="KW-1185">Reference proteome</keyword>
<gene>
    <name evidence="2" type="ORF">ACFS6H_14665</name>
</gene>
<proteinExistence type="predicted"/>
<protein>
    <submittedName>
        <fullName evidence="2">Uncharacterized protein</fullName>
    </submittedName>
</protein>
<dbReference type="Proteomes" id="UP001597511">
    <property type="component" value="Unassembled WGS sequence"/>
</dbReference>
<name>A0ABW6A745_9BACT</name>
<evidence type="ECO:0000313" key="2">
    <source>
        <dbReference type="EMBL" id="MFD2920964.1"/>
    </source>
</evidence>
<dbReference type="RefSeq" id="WP_386100342.1">
    <property type="nucleotide sequence ID" value="NZ_JBHUOZ010000003.1"/>
</dbReference>
<reference evidence="3" key="1">
    <citation type="journal article" date="2019" name="Int. J. Syst. Evol. Microbiol.">
        <title>The Global Catalogue of Microorganisms (GCM) 10K type strain sequencing project: providing services to taxonomists for standard genome sequencing and annotation.</title>
        <authorList>
            <consortium name="The Broad Institute Genomics Platform"/>
            <consortium name="The Broad Institute Genome Sequencing Center for Infectious Disease"/>
            <person name="Wu L."/>
            <person name="Ma J."/>
        </authorList>
    </citation>
    <scope>NUCLEOTIDE SEQUENCE [LARGE SCALE GENOMIC DNA]</scope>
    <source>
        <strain evidence="3">KCTC 23299</strain>
    </source>
</reference>
<dbReference type="EMBL" id="JBHUOZ010000003">
    <property type="protein sequence ID" value="MFD2920964.1"/>
    <property type="molecule type" value="Genomic_DNA"/>
</dbReference>
<comment type="caution">
    <text evidence="2">The sequence shown here is derived from an EMBL/GenBank/DDBJ whole genome shotgun (WGS) entry which is preliminary data.</text>
</comment>